<dbReference type="SMART" id="SM01160">
    <property type="entry name" value="DUF1751"/>
    <property type="match status" value="1"/>
</dbReference>
<evidence type="ECO:0000313" key="9">
    <source>
        <dbReference type="EMBL" id="MBM3318572.1"/>
    </source>
</evidence>
<dbReference type="Gene3D" id="1.20.1540.10">
    <property type="entry name" value="Rhomboid-like"/>
    <property type="match status" value="1"/>
</dbReference>
<dbReference type="InterPro" id="IPR050925">
    <property type="entry name" value="Rhomboid_protease_S54"/>
</dbReference>
<sequence>VYLMQHYILAGGIGFLGRDLMVTVREQGYLVPRLYPVGRLETLLGIVPALVLQKGFLWQPVTYLFLHGGFFHLFINMFTLWMFGGELERLWGTRRFLQYYFFTGVGAGLLTLLFTPRGYIPTIGASGAIYGLLLAYARYFPERRILLYFLFPIPVRVFVFIIGGIALLNSLGQPGDSIAHAAHLGGIVFGWIYLDWRRPGGPFGGWTRRRRGGGLRVIDFTREDDRI</sequence>
<comment type="similarity">
    <text evidence="2">Belongs to the peptidase S54 family.</text>
</comment>
<dbReference type="GO" id="GO:0016020">
    <property type="term" value="C:membrane"/>
    <property type="evidence" value="ECO:0007669"/>
    <property type="project" value="UniProtKB-SubCell"/>
</dbReference>
<evidence type="ECO:0000256" key="7">
    <source>
        <dbReference type="SAM" id="Phobius"/>
    </source>
</evidence>
<proteinExistence type="inferred from homology"/>
<name>A0A938BRQ3_UNCEI</name>
<protein>
    <submittedName>
        <fullName evidence="9">Rhomboid family intramembrane serine protease</fullName>
    </submittedName>
</protein>
<feature type="transmembrane region" description="Helical" evidence="7">
    <location>
        <begin position="120"/>
        <end position="139"/>
    </location>
</feature>
<evidence type="ECO:0000313" key="10">
    <source>
        <dbReference type="Proteomes" id="UP000748308"/>
    </source>
</evidence>
<dbReference type="EMBL" id="VGIY01000404">
    <property type="protein sequence ID" value="MBM3318572.1"/>
    <property type="molecule type" value="Genomic_DNA"/>
</dbReference>
<evidence type="ECO:0000256" key="5">
    <source>
        <dbReference type="ARBA" id="ARBA00022989"/>
    </source>
</evidence>
<feature type="transmembrane region" description="Helical" evidence="7">
    <location>
        <begin position="177"/>
        <end position="194"/>
    </location>
</feature>
<feature type="transmembrane region" description="Helical" evidence="7">
    <location>
        <begin position="64"/>
        <end position="84"/>
    </location>
</feature>
<evidence type="ECO:0000256" key="2">
    <source>
        <dbReference type="ARBA" id="ARBA00009045"/>
    </source>
</evidence>
<feature type="non-terminal residue" evidence="9">
    <location>
        <position position="1"/>
    </location>
</feature>
<dbReference type="Proteomes" id="UP000748308">
    <property type="component" value="Unassembled WGS sequence"/>
</dbReference>
<keyword evidence="6 7" id="KW-0472">Membrane</keyword>
<feature type="domain" description="Peptidase S54 rhomboid" evidence="8">
    <location>
        <begin position="57"/>
        <end position="193"/>
    </location>
</feature>
<evidence type="ECO:0000256" key="4">
    <source>
        <dbReference type="ARBA" id="ARBA00022801"/>
    </source>
</evidence>
<keyword evidence="4" id="KW-0378">Hydrolase</keyword>
<keyword evidence="5 7" id="KW-1133">Transmembrane helix</keyword>
<dbReference type="AlphaFoldDB" id="A0A938BRQ3"/>
<evidence type="ECO:0000256" key="3">
    <source>
        <dbReference type="ARBA" id="ARBA00022692"/>
    </source>
</evidence>
<feature type="transmembrane region" description="Helical" evidence="7">
    <location>
        <begin position="146"/>
        <end position="171"/>
    </location>
</feature>
<feature type="transmembrane region" description="Helical" evidence="7">
    <location>
        <begin position="96"/>
        <end position="114"/>
    </location>
</feature>
<dbReference type="SUPFAM" id="SSF144091">
    <property type="entry name" value="Rhomboid-like"/>
    <property type="match status" value="1"/>
</dbReference>
<dbReference type="InterPro" id="IPR035952">
    <property type="entry name" value="Rhomboid-like_sf"/>
</dbReference>
<accession>A0A938BRQ3</accession>
<evidence type="ECO:0000259" key="8">
    <source>
        <dbReference type="Pfam" id="PF01694"/>
    </source>
</evidence>
<dbReference type="GO" id="GO:0006508">
    <property type="term" value="P:proteolysis"/>
    <property type="evidence" value="ECO:0007669"/>
    <property type="project" value="UniProtKB-KW"/>
</dbReference>
<dbReference type="PANTHER" id="PTHR43731">
    <property type="entry name" value="RHOMBOID PROTEASE"/>
    <property type="match status" value="1"/>
</dbReference>
<dbReference type="GO" id="GO:0004252">
    <property type="term" value="F:serine-type endopeptidase activity"/>
    <property type="evidence" value="ECO:0007669"/>
    <property type="project" value="InterPro"/>
</dbReference>
<dbReference type="InterPro" id="IPR022764">
    <property type="entry name" value="Peptidase_S54_rhomboid_dom"/>
</dbReference>
<gene>
    <name evidence="9" type="ORF">FJY75_12040</name>
</gene>
<organism evidence="9 10">
    <name type="scientific">Eiseniibacteriota bacterium</name>
    <dbReference type="NCBI Taxonomy" id="2212470"/>
    <lineage>
        <taxon>Bacteria</taxon>
        <taxon>Candidatus Eiseniibacteriota</taxon>
    </lineage>
</organism>
<comment type="subcellular location">
    <subcellularLocation>
        <location evidence="1">Membrane</location>
        <topology evidence="1">Multi-pass membrane protein</topology>
    </subcellularLocation>
</comment>
<keyword evidence="9" id="KW-0645">Protease</keyword>
<comment type="caution">
    <text evidence="9">The sequence shown here is derived from an EMBL/GenBank/DDBJ whole genome shotgun (WGS) entry which is preliminary data.</text>
</comment>
<evidence type="ECO:0000256" key="6">
    <source>
        <dbReference type="ARBA" id="ARBA00023136"/>
    </source>
</evidence>
<keyword evidence="3 7" id="KW-0812">Transmembrane</keyword>
<dbReference type="Pfam" id="PF01694">
    <property type="entry name" value="Rhomboid"/>
    <property type="match status" value="1"/>
</dbReference>
<evidence type="ECO:0000256" key="1">
    <source>
        <dbReference type="ARBA" id="ARBA00004141"/>
    </source>
</evidence>
<dbReference type="PANTHER" id="PTHR43731:SF14">
    <property type="entry name" value="PRESENILIN-ASSOCIATED RHOMBOID-LIKE PROTEIN, MITOCHONDRIAL"/>
    <property type="match status" value="1"/>
</dbReference>
<reference evidence="9" key="1">
    <citation type="submission" date="2019-03" db="EMBL/GenBank/DDBJ databases">
        <title>Lake Tanganyika Metagenome-Assembled Genomes (MAGs).</title>
        <authorList>
            <person name="Tran P."/>
        </authorList>
    </citation>
    <scope>NUCLEOTIDE SEQUENCE</scope>
    <source>
        <strain evidence="9">M_DeepCast_400m_m2_100</strain>
    </source>
</reference>